<evidence type="ECO:0000256" key="7">
    <source>
        <dbReference type="ARBA" id="ARBA00023242"/>
    </source>
</evidence>
<dbReference type="PROSITE" id="PS50217">
    <property type="entry name" value="BZIP"/>
    <property type="match status" value="1"/>
</dbReference>
<evidence type="ECO:0000313" key="11">
    <source>
        <dbReference type="EMBL" id="KIV95965.1"/>
    </source>
</evidence>
<dbReference type="PROSITE" id="PS00036">
    <property type="entry name" value="BZIP_BASIC"/>
    <property type="match status" value="1"/>
</dbReference>
<dbReference type="GO" id="GO:0001228">
    <property type="term" value="F:DNA-binding transcription activator activity, RNA polymerase II-specific"/>
    <property type="evidence" value="ECO:0007669"/>
    <property type="project" value="TreeGrafter"/>
</dbReference>
<evidence type="ECO:0000256" key="5">
    <source>
        <dbReference type="ARBA" id="ARBA00023125"/>
    </source>
</evidence>
<gene>
    <name evidence="11" type="ORF">PV10_03552</name>
</gene>
<keyword evidence="4" id="KW-0805">Transcription regulation</keyword>
<evidence type="ECO:0000256" key="8">
    <source>
        <dbReference type="ARBA" id="ARBA00044067"/>
    </source>
</evidence>
<organism evidence="11 12">
    <name type="scientific">Exophiala mesophila</name>
    <name type="common">Black yeast-like fungus</name>
    <dbReference type="NCBI Taxonomy" id="212818"/>
    <lineage>
        <taxon>Eukaryota</taxon>
        <taxon>Fungi</taxon>
        <taxon>Dikarya</taxon>
        <taxon>Ascomycota</taxon>
        <taxon>Pezizomycotina</taxon>
        <taxon>Eurotiomycetes</taxon>
        <taxon>Chaetothyriomycetidae</taxon>
        <taxon>Chaetothyriales</taxon>
        <taxon>Herpotrichiellaceae</taxon>
        <taxon>Exophiala</taxon>
    </lineage>
</organism>
<evidence type="ECO:0000256" key="2">
    <source>
        <dbReference type="ARBA" id="ARBA00004123"/>
    </source>
</evidence>
<name>A0A0D1X2H4_EXOME</name>
<dbReference type="OrthoDB" id="10407520at2759"/>
<dbReference type="HOGENOM" id="CLU_1111411_0_0_1"/>
<dbReference type="GO" id="GO:0000976">
    <property type="term" value="F:transcription cis-regulatory region binding"/>
    <property type="evidence" value="ECO:0007669"/>
    <property type="project" value="InterPro"/>
</dbReference>
<evidence type="ECO:0000256" key="4">
    <source>
        <dbReference type="ARBA" id="ARBA00023015"/>
    </source>
</evidence>
<evidence type="ECO:0000256" key="9">
    <source>
        <dbReference type="SAM" id="MobiDB-lite"/>
    </source>
</evidence>
<evidence type="ECO:0000259" key="10">
    <source>
        <dbReference type="PROSITE" id="PS50217"/>
    </source>
</evidence>
<accession>A0A0D1X2H4</accession>
<dbReference type="InterPro" id="IPR004827">
    <property type="entry name" value="bZIP"/>
</dbReference>
<comment type="similarity">
    <text evidence="3">Belongs to the bZIP family.</text>
</comment>
<evidence type="ECO:0000256" key="6">
    <source>
        <dbReference type="ARBA" id="ARBA00023163"/>
    </source>
</evidence>
<feature type="region of interest" description="Disordered" evidence="9">
    <location>
        <begin position="174"/>
        <end position="193"/>
    </location>
</feature>
<evidence type="ECO:0000313" key="12">
    <source>
        <dbReference type="Proteomes" id="UP000054302"/>
    </source>
</evidence>
<dbReference type="Proteomes" id="UP000054302">
    <property type="component" value="Unassembled WGS sequence"/>
</dbReference>
<dbReference type="Gene3D" id="1.20.5.170">
    <property type="match status" value="1"/>
</dbReference>
<keyword evidence="12" id="KW-1185">Reference proteome</keyword>
<feature type="domain" description="BZIP" evidence="10">
    <location>
        <begin position="107"/>
        <end position="170"/>
    </location>
</feature>
<keyword evidence="6" id="KW-0804">Transcription</keyword>
<protein>
    <recommendedName>
        <fullName evidence="8">Putative transcription factor kapC</fullName>
    </recommendedName>
</protein>
<evidence type="ECO:0000256" key="3">
    <source>
        <dbReference type="ARBA" id="ARBA00007163"/>
    </source>
</evidence>
<proteinExistence type="inferred from homology"/>
<dbReference type="PANTHER" id="PTHR40621">
    <property type="entry name" value="TRANSCRIPTION FACTOR KAPC-RELATED"/>
    <property type="match status" value="1"/>
</dbReference>
<dbReference type="CDD" id="cd14688">
    <property type="entry name" value="bZIP_YAP"/>
    <property type="match status" value="1"/>
</dbReference>
<comment type="function">
    <text evidence="1">Putative transcription factor.</text>
</comment>
<comment type="subcellular location">
    <subcellularLocation>
        <location evidence="2">Nucleus</location>
    </subcellularLocation>
</comment>
<dbReference type="STRING" id="212818.A0A0D1X2H4"/>
<dbReference type="SUPFAM" id="SSF57959">
    <property type="entry name" value="Leucine zipper domain"/>
    <property type="match status" value="1"/>
</dbReference>
<keyword evidence="5" id="KW-0238">DNA-binding</keyword>
<dbReference type="GeneID" id="27321397"/>
<dbReference type="Pfam" id="PF00170">
    <property type="entry name" value="bZIP_1"/>
    <property type="match status" value="1"/>
</dbReference>
<keyword evidence="7" id="KW-0539">Nucleus</keyword>
<dbReference type="AlphaFoldDB" id="A0A0D1X2H4"/>
<evidence type="ECO:0000256" key="1">
    <source>
        <dbReference type="ARBA" id="ARBA00004049"/>
    </source>
</evidence>
<dbReference type="PANTHER" id="PTHR40621:SF11">
    <property type="entry name" value="TRANSCRIPTION FACTOR KAPC-RELATED"/>
    <property type="match status" value="1"/>
</dbReference>
<feature type="compositionally biased region" description="Basic and acidic residues" evidence="9">
    <location>
        <begin position="174"/>
        <end position="187"/>
    </location>
</feature>
<dbReference type="EMBL" id="KN847521">
    <property type="protein sequence ID" value="KIV95965.1"/>
    <property type="molecule type" value="Genomic_DNA"/>
</dbReference>
<reference evidence="11 12" key="1">
    <citation type="submission" date="2015-01" db="EMBL/GenBank/DDBJ databases">
        <title>The Genome Sequence of Exophiala mesophila CBS40295.</title>
        <authorList>
            <consortium name="The Broad Institute Genomics Platform"/>
            <person name="Cuomo C."/>
            <person name="de Hoog S."/>
            <person name="Gorbushina A."/>
            <person name="Stielow B."/>
            <person name="Teixiera M."/>
            <person name="Abouelleil A."/>
            <person name="Chapman S.B."/>
            <person name="Priest M."/>
            <person name="Young S.K."/>
            <person name="Wortman J."/>
            <person name="Nusbaum C."/>
            <person name="Birren B."/>
        </authorList>
    </citation>
    <scope>NUCLEOTIDE SEQUENCE [LARGE SCALE GENOMIC DNA]</scope>
    <source>
        <strain evidence="11 12">CBS 40295</strain>
    </source>
</reference>
<dbReference type="SMART" id="SM00338">
    <property type="entry name" value="BRLZ"/>
    <property type="match status" value="1"/>
</dbReference>
<dbReference type="InterPro" id="IPR050936">
    <property type="entry name" value="AP-1-like"/>
</dbReference>
<dbReference type="GO" id="GO:0090575">
    <property type="term" value="C:RNA polymerase II transcription regulator complex"/>
    <property type="evidence" value="ECO:0007669"/>
    <property type="project" value="TreeGrafter"/>
</dbReference>
<dbReference type="InterPro" id="IPR046347">
    <property type="entry name" value="bZIP_sf"/>
</dbReference>
<dbReference type="RefSeq" id="XP_016227539.1">
    <property type="nucleotide sequence ID" value="XM_016368021.1"/>
</dbReference>
<dbReference type="VEuPathDB" id="FungiDB:PV10_03552"/>
<sequence>MRPKATYVPLEPQPSLQDVFGTTESRIIFDDCTRASESTFSDLESDSKRPRYGHSRHDVTDLEISQPERIRFEFINGPSFSYKYQQLDAEQLQHDVLAAADSSEALAYRQMRRRAQNRASQRAFRDRKEKYIRHLKQQIQILSQQHDTLMESATRQTALVTTLGRRLIELETRLRETRKRQQEKTDGPGDDDAIPLFDLQFPAEFDAFTLFSAIENKGEVINGPEIDVHGLVSCPNDPHLPLMSYSGELW</sequence>